<dbReference type="Proteomes" id="UP000242814">
    <property type="component" value="Unassembled WGS sequence"/>
</dbReference>
<dbReference type="VEuPathDB" id="FungiDB:PABG_12052"/>
<comment type="caution">
    <text evidence="1">The sequence shown here is derived from an EMBL/GenBank/DDBJ whole genome shotgun (WGS) entry which is preliminary data.</text>
</comment>
<name>A0A1D2JMC3_PARBR</name>
<organism evidence="1 2">
    <name type="scientific">Paracoccidioides brasiliensis</name>
    <dbReference type="NCBI Taxonomy" id="121759"/>
    <lineage>
        <taxon>Eukaryota</taxon>
        <taxon>Fungi</taxon>
        <taxon>Dikarya</taxon>
        <taxon>Ascomycota</taxon>
        <taxon>Pezizomycotina</taxon>
        <taxon>Eurotiomycetes</taxon>
        <taxon>Eurotiomycetidae</taxon>
        <taxon>Onygenales</taxon>
        <taxon>Ajellomycetaceae</taxon>
        <taxon>Paracoccidioides</taxon>
    </lineage>
</organism>
<evidence type="ECO:0000313" key="2">
    <source>
        <dbReference type="Proteomes" id="UP000242814"/>
    </source>
</evidence>
<evidence type="ECO:0000313" key="1">
    <source>
        <dbReference type="EMBL" id="ODH42856.1"/>
    </source>
</evidence>
<gene>
    <name evidence="1" type="ORF">ACO22_01127</name>
</gene>
<dbReference type="EMBL" id="LZYO01000025">
    <property type="protein sequence ID" value="ODH42856.1"/>
    <property type="molecule type" value="Genomic_DNA"/>
</dbReference>
<reference evidence="1 2" key="1">
    <citation type="submission" date="2016-06" db="EMBL/GenBank/DDBJ databases">
        <authorList>
            <person name="Kjaerup R.B."/>
            <person name="Dalgaard T.S."/>
            <person name="Juul-Madsen H.R."/>
        </authorList>
    </citation>
    <scope>NUCLEOTIDE SEQUENCE [LARGE SCALE GENOMIC DNA]</scope>
    <source>
        <strain evidence="1 2">Pb300</strain>
    </source>
</reference>
<dbReference type="AlphaFoldDB" id="A0A1D2JMC3"/>
<dbReference type="VEuPathDB" id="FungiDB:PADG_05644"/>
<sequence>MNMSAGAYKRVKAGPKSVKSRTPPQVKLLVCDRVHVVPLMPTPLLRSEKVAATGAALLF</sequence>
<protein>
    <submittedName>
        <fullName evidence="1">Uncharacterized protein</fullName>
    </submittedName>
</protein>
<proteinExistence type="predicted"/>
<accession>A0A1D2JMC3</accession>